<protein>
    <submittedName>
        <fullName evidence="2">Uncharacterized protein LOC101496492</fullName>
    </submittedName>
</protein>
<proteinExistence type="predicted"/>
<dbReference type="KEGG" id="cam:101496492"/>
<evidence type="ECO:0000313" key="2">
    <source>
        <dbReference type="RefSeq" id="XP_004490964.1"/>
    </source>
</evidence>
<accession>A0A1S2XL15</accession>
<dbReference type="Gene3D" id="1.25.40.10">
    <property type="entry name" value="Tetratricopeptide repeat domain"/>
    <property type="match status" value="1"/>
</dbReference>
<sequence length="414" mass="48399">MVSSVSPNLECLKLRTLYSLPPLRHERNKNTMSRGMINVFSLSSSRNMKSQRVNHVCCSFPFDDFHKDGKREILEPSLLGIQPEPPSWPEREEILRLSFERRVKSVGIPLSIRMIKKKLQLEQGFKYAASSESIHCCVKKCFSSLLFILHELQNHALKTRESLCGDDLESVIVKLNREMDDSFVWLFRHVFSETPTLMVDVMVLLSNFSMFSMMRNNNNNKSIKDVLHGDLVVQDECVKELTEEEELLWNSMLEEVSKMEKELRGEVFLDHETKMNFVAPICVEIEGDQYEEYEKTKDYYKKHISLTPNNSLLLSNYAQFLFLVLHDNDGAEEYYKKSVLVESPEAEAYCRYADFLWWIRKDNWAAELRYMQALEADPENTYYLSKYASFLWNTGGQQDNSTSFPIEELDNMQI</sequence>
<dbReference type="PANTHER" id="PTHR26312">
    <property type="entry name" value="TETRATRICOPEPTIDE REPEAT PROTEIN 5"/>
    <property type="match status" value="1"/>
</dbReference>
<organism evidence="1 2">
    <name type="scientific">Cicer arietinum</name>
    <name type="common">Chickpea</name>
    <name type="synonym">Garbanzo</name>
    <dbReference type="NCBI Taxonomy" id="3827"/>
    <lineage>
        <taxon>Eukaryota</taxon>
        <taxon>Viridiplantae</taxon>
        <taxon>Streptophyta</taxon>
        <taxon>Embryophyta</taxon>
        <taxon>Tracheophyta</taxon>
        <taxon>Spermatophyta</taxon>
        <taxon>Magnoliopsida</taxon>
        <taxon>eudicotyledons</taxon>
        <taxon>Gunneridae</taxon>
        <taxon>Pentapetalae</taxon>
        <taxon>rosids</taxon>
        <taxon>fabids</taxon>
        <taxon>Fabales</taxon>
        <taxon>Fabaceae</taxon>
        <taxon>Papilionoideae</taxon>
        <taxon>50 kb inversion clade</taxon>
        <taxon>NPAAA clade</taxon>
        <taxon>Hologalegina</taxon>
        <taxon>IRL clade</taxon>
        <taxon>Cicereae</taxon>
        <taxon>Cicer</taxon>
    </lineage>
</organism>
<dbReference type="SUPFAM" id="SSF48452">
    <property type="entry name" value="TPR-like"/>
    <property type="match status" value="1"/>
</dbReference>
<dbReference type="PaxDb" id="3827-XP_004490964.1"/>
<dbReference type="AlphaFoldDB" id="A0A1S2XL15"/>
<dbReference type="InterPro" id="IPR011990">
    <property type="entry name" value="TPR-like_helical_dom_sf"/>
</dbReference>
<gene>
    <name evidence="2" type="primary">LOC101496492</name>
</gene>
<dbReference type="Proteomes" id="UP000087171">
    <property type="component" value="Chromosome Ca2"/>
</dbReference>
<reference evidence="1" key="1">
    <citation type="journal article" date="2013" name="Nat. Biotechnol.">
        <title>Draft genome sequence of chickpea (Cicer arietinum) provides a resource for trait improvement.</title>
        <authorList>
            <person name="Varshney R.K."/>
            <person name="Song C."/>
            <person name="Saxena R.K."/>
            <person name="Azam S."/>
            <person name="Yu S."/>
            <person name="Sharpe A.G."/>
            <person name="Cannon S."/>
            <person name="Baek J."/>
            <person name="Rosen B.D."/>
            <person name="Tar'an B."/>
            <person name="Millan T."/>
            <person name="Zhang X."/>
            <person name="Ramsay L.D."/>
            <person name="Iwata A."/>
            <person name="Wang Y."/>
            <person name="Nelson W."/>
            <person name="Farmer A.D."/>
            <person name="Gaur P.M."/>
            <person name="Soderlund C."/>
            <person name="Penmetsa R.V."/>
            <person name="Xu C."/>
            <person name="Bharti A.K."/>
            <person name="He W."/>
            <person name="Winter P."/>
            <person name="Zhao S."/>
            <person name="Hane J.K."/>
            <person name="Carrasquilla-Garcia N."/>
            <person name="Condie J.A."/>
            <person name="Upadhyaya H.D."/>
            <person name="Luo M.C."/>
            <person name="Thudi M."/>
            <person name="Gowda C.L."/>
            <person name="Singh N.P."/>
            <person name="Lichtenzveig J."/>
            <person name="Gali K.K."/>
            <person name="Rubio J."/>
            <person name="Nadarajan N."/>
            <person name="Dolezel J."/>
            <person name="Bansal K.C."/>
            <person name="Xu X."/>
            <person name="Edwards D."/>
            <person name="Zhang G."/>
            <person name="Kahl G."/>
            <person name="Gil J."/>
            <person name="Singh K.B."/>
            <person name="Datta S.K."/>
            <person name="Jackson S.A."/>
            <person name="Wang J."/>
            <person name="Cook D.R."/>
        </authorList>
    </citation>
    <scope>NUCLEOTIDE SEQUENCE [LARGE SCALE GENOMIC DNA]</scope>
    <source>
        <strain evidence="1">cv. CDC Frontier</strain>
    </source>
</reference>
<keyword evidence="1" id="KW-1185">Reference proteome</keyword>
<dbReference type="RefSeq" id="XP_004490964.1">
    <property type="nucleotide sequence ID" value="XM_004490907.3"/>
</dbReference>
<evidence type="ECO:0000313" key="1">
    <source>
        <dbReference type="Proteomes" id="UP000087171"/>
    </source>
</evidence>
<dbReference type="OrthoDB" id="1924189at2759"/>
<name>A0A1S2XL15_CICAR</name>
<dbReference type="eggNOG" id="ENOG502QQB3">
    <property type="taxonomic scope" value="Eukaryota"/>
</dbReference>
<dbReference type="GeneID" id="101496492"/>
<reference evidence="2" key="2">
    <citation type="submission" date="2025-08" db="UniProtKB">
        <authorList>
            <consortium name="RefSeq"/>
        </authorList>
    </citation>
    <scope>IDENTIFICATION</scope>
    <source>
        <tissue evidence="2">Etiolated seedlings</tissue>
    </source>
</reference>
<dbReference type="PANTHER" id="PTHR26312:SF176">
    <property type="entry name" value="TETRATRICOPEPTIDE-LIKE HELICAL DOMAIN-CONTAINING PROTEIN-RELATED"/>
    <property type="match status" value="1"/>
</dbReference>